<dbReference type="EMBL" id="BK015029">
    <property type="protein sequence ID" value="DAD87880.1"/>
    <property type="molecule type" value="Genomic_DNA"/>
</dbReference>
<proteinExistence type="predicted"/>
<evidence type="ECO:0000313" key="2">
    <source>
        <dbReference type="EMBL" id="DAD87880.1"/>
    </source>
</evidence>
<accession>A0A8S5N081</accession>
<evidence type="ECO:0000256" key="1">
    <source>
        <dbReference type="SAM" id="MobiDB-lite"/>
    </source>
</evidence>
<feature type="region of interest" description="Disordered" evidence="1">
    <location>
        <begin position="174"/>
        <end position="196"/>
    </location>
</feature>
<protein>
    <submittedName>
        <fullName evidence="2">Putative terminase small subunit</fullName>
    </submittedName>
</protein>
<name>A0A8S5N081_9CAUD</name>
<sequence length="196" mass="21188">MAVKKTVGKVSKKKVTRGGANVRTDTQIQVVYGRKLPEGEVVDGILRLRGEGIPLRMICGRYGISRTRMDRWMSQGEEDVDEGKDTPCSRLYVGMAKAETAVAERCMSGILKAGEADGGRNWAALAWIMERCFPEEYGLARRADVGEKEASVRVVMGGQGGSVPHEPGRVMGVVDAKVSESPQDDSDDSHTDGSGE</sequence>
<organism evidence="2">
    <name type="scientific">Siphoviridae sp. ct43U4</name>
    <dbReference type="NCBI Taxonomy" id="2826285"/>
    <lineage>
        <taxon>Viruses</taxon>
        <taxon>Duplodnaviria</taxon>
        <taxon>Heunggongvirae</taxon>
        <taxon>Uroviricota</taxon>
        <taxon>Caudoviricetes</taxon>
    </lineage>
</organism>
<reference evidence="2" key="1">
    <citation type="journal article" date="2021" name="Proc. Natl. Acad. Sci. U.S.A.">
        <title>A Catalog of Tens of Thousands of Viruses from Human Metagenomes Reveals Hidden Associations with Chronic Diseases.</title>
        <authorList>
            <person name="Tisza M.J."/>
            <person name="Buck C.B."/>
        </authorList>
    </citation>
    <scope>NUCLEOTIDE SEQUENCE</scope>
    <source>
        <strain evidence="2">Ct43U4</strain>
    </source>
</reference>